<protein>
    <submittedName>
        <fullName evidence="1">Uncharacterized protein</fullName>
    </submittedName>
</protein>
<reference evidence="1" key="1">
    <citation type="submission" date="2021-05" db="EMBL/GenBank/DDBJ databases">
        <authorList>
            <person name="Scholz U."/>
            <person name="Mascher M."/>
            <person name="Fiebig A."/>
        </authorList>
    </citation>
    <scope>NUCLEOTIDE SEQUENCE [LARGE SCALE GENOMIC DNA]</scope>
</reference>
<organism evidence="1 2">
    <name type="scientific">Avena sativa</name>
    <name type="common">Oat</name>
    <dbReference type="NCBI Taxonomy" id="4498"/>
    <lineage>
        <taxon>Eukaryota</taxon>
        <taxon>Viridiplantae</taxon>
        <taxon>Streptophyta</taxon>
        <taxon>Embryophyta</taxon>
        <taxon>Tracheophyta</taxon>
        <taxon>Spermatophyta</taxon>
        <taxon>Magnoliopsida</taxon>
        <taxon>Liliopsida</taxon>
        <taxon>Poales</taxon>
        <taxon>Poaceae</taxon>
        <taxon>BOP clade</taxon>
        <taxon>Pooideae</taxon>
        <taxon>Poodae</taxon>
        <taxon>Poeae</taxon>
        <taxon>Poeae Chloroplast Group 1 (Aveneae type)</taxon>
        <taxon>Aveninae</taxon>
        <taxon>Avena</taxon>
    </lineage>
</organism>
<sequence>MHLAVCDPLSCHYVLLPPLPDDLYTSVQDLCHKGFNYKCEIFLVPRCECAVVETSFKVTWMARGHKKLLVLIFSSVVGKWNAVTSLDGQYTGEVISFRRRVHSRRSYAYGCFYWKMGEAGKVLALDTRKMELFFSNIPLGYLEYDCAMVEAGEGKLGIFALFHHMAGTRLHLYYTTKKSEAKSTNEWCLEKTIQLPPTEHDYRILCATNGYLFMRYSRDSSYGNFNYGYILMDVKTFLFERFYETNRSFPFPAPYFGFPPSLSPPSI</sequence>
<dbReference type="Proteomes" id="UP001732700">
    <property type="component" value="Chromosome 2C"/>
</dbReference>
<evidence type="ECO:0000313" key="2">
    <source>
        <dbReference type="Proteomes" id="UP001732700"/>
    </source>
</evidence>
<dbReference type="EnsemblPlants" id="AVESA.00010b.r2.2CG0273500.1">
    <property type="protein sequence ID" value="AVESA.00010b.r2.2CG0273500.1.CDS.1"/>
    <property type="gene ID" value="AVESA.00010b.r2.2CG0273500"/>
</dbReference>
<name>A0ACD5UKS3_AVESA</name>
<keyword evidence="2" id="KW-1185">Reference proteome</keyword>
<evidence type="ECO:0000313" key="1">
    <source>
        <dbReference type="EnsemblPlants" id="AVESA.00010b.r2.2CG0273500.1.CDS.1"/>
    </source>
</evidence>
<proteinExistence type="predicted"/>
<accession>A0ACD5UKS3</accession>
<reference evidence="1" key="2">
    <citation type="submission" date="2025-09" db="UniProtKB">
        <authorList>
            <consortium name="EnsemblPlants"/>
        </authorList>
    </citation>
    <scope>IDENTIFICATION</scope>
</reference>